<dbReference type="Pfam" id="PF00001">
    <property type="entry name" value="7tm_1"/>
    <property type="match status" value="2"/>
</dbReference>
<feature type="transmembrane region" description="Helical" evidence="6">
    <location>
        <begin position="62"/>
        <end position="85"/>
    </location>
</feature>
<keyword evidence="4 6" id="KW-1133">Transmembrane helix</keyword>
<comment type="caution">
    <text evidence="8">The sequence shown here is derived from an EMBL/GenBank/DDBJ whole genome shotgun (WGS) entry which is preliminary data.</text>
</comment>
<evidence type="ECO:0000256" key="4">
    <source>
        <dbReference type="ARBA" id="ARBA00022989"/>
    </source>
</evidence>
<dbReference type="InterPro" id="IPR017452">
    <property type="entry name" value="GPCR_Rhodpsn_7TM"/>
</dbReference>
<feature type="transmembrane region" description="Helical" evidence="6">
    <location>
        <begin position="259"/>
        <end position="281"/>
    </location>
</feature>
<dbReference type="EMBL" id="CALNXI010000269">
    <property type="protein sequence ID" value="CAH3023654.1"/>
    <property type="molecule type" value="Genomic_DNA"/>
</dbReference>
<dbReference type="SUPFAM" id="SSF81321">
    <property type="entry name" value="Family A G protein-coupled receptor-like"/>
    <property type="match status" value="1"/>
</dbReference>
<accession>A0ABN8M3G6</accession>
<dbReference type="PANTHER" id="PTHR22750">
    <property type="entry name" value="G-PROTEIN COUPLED RECEPTOR"/>
    <property type="match status" value="1"/>
</dbReference>
<dbReference type="PRINTS" id="PR00237">
    <property type="entry name" value="GPCRRHODOPSN"/>
</dbReference>
<dbReference type="InterPro" id="IPR000276">
    <property type="entry name" value="GPCR_Rhodpsn"/>
</dbReference>
<evidence type="ECO:0000313" key="9">
    <source>
        <dbReference type="Proteomes" id="UP001159427"/>
    </source>
</evidence>
<keyword evidence="3 6" id="KW-0812">Transmembrane</keyword>
<comment type="subcellular location">
    <subcellularLocation>
        <location evidence="1">Cell membrane</location>
        <topology evidence="1">Multi-pass membrane protein</topology>
    </subcellularLocation>
</comment>
<feature type="transmembrane region" description="Helical" evidence="6">
    <location>
        <begin position="105"/>
        <end position="122"/>
    </location>
</feature>
<evidence type="ECO:0000256" key="3">
    <source>
        <dbReference type="ARBA" id="ARBA00022692"/>
    </source>
</evidence>
<protein>
    <recommendedName>
        <fullName evidence="7">G-protein coupled receptors family 1 profile domain-containing protein</fullName>
    </recommendedName>
</protein>
<evidence type="ECO:0000256" key="2">
    <source>
        <dbReference type="ARBA" id="ARBA00022475"/>
    </source>
</evidence>
<sequence length="310" mass="34967">MENNTADCAFFKDSQYRRVQMFSANYAVMILNCILCFTATLQNVPVIMAIIRTPSLHNPSNVLLCSLAITDLAVGVVVHPIFVAFKARLLQGDFVCPLLFAKEGLVIYTAIVSMLTLLAISLERLIALYVHLRYKELVTIPRVIAIAIAMWFLWGLIVCAWPLGLIDIYILSLVGIIIIAVVGVALTVACAIIFRILRRHQAVIMDQSKLQAAKTFSRSRKSAAVILQVVILFFVFYAPSTYATIRFNLTKDFTIRQNILWEITETVALINASVNPLLYYWKMGSIRRAVKNLFCVSQEELFQRTTEFSM</sequence>
<feature type="transmembrane region" description="Helical" evidence="6">
    <location>
        <begin position="143"/>
        <end position="163"/>
    </location>
</feature>
<gene>
    <name evidence="8" type="ORF">PEVE_00019981</name>
</gene>
<dbReference type="SMART" id="SM01381">
    <property type="entry name" value="7TM_GPCR_Srsx"/>
    <property type="match status" value="1"/>
</dbReference>
<evidence type="ECO:0000313" key="8">
    <source>
        <dbReference type="EMBL" id="CAH3023654.1"/>
    </source>
</evidence>
<keyword evidence="2" id="KW-1003">Cell membrane</keyword>
<evidence type="ECO:0000256" key="1">
    <source>
        <dbReference type="ARBA" id="ARBA00004651"/>
    </source>
</evidence>
<keyword evidence="9" id="KW-1185">Reference proteome</keyword>
<organism evidence="8 9">
    <name type="scientific">Porites evermanni</name>
    <dbReference type="NCBI Taxonomy" id="104178"/>
    <lineage>
        <taxon>Eukaryota</taxon>
        <taxon>Metazoa</taxon>
        <taxon>Cnidaria</taxon>
        <taxon>Anthozoa</taxon>
        <taxon>Hexacorallia</taxon>
        <taxon>Scleractinia</taxon>
        <taxon>Fungiina</taxon>
        <taxon>Poritidae</taxon>
        <taxon>Porites</taxon>
    </lineage>
</organism>
<evidence type="ECO:0000256" key="5">
    <source>
        <dbReference type="ARBA" id="ARBA00023136"/>
    </source>
</evidence>
<proteinExistence type="predicted"/>
<dbReference type="PROSITE" id="PS50262">
    <property type="entry name" value="G_PROTEIN_RECEP_F1_2"/>
    <property type="match status" value="1"/>
</dbReference>
<feature type="domain" description="G-protein coupled receptors family 1 profile" evidence="7">
    <location>
        <begin position="42"/>
        <end position="279"/>
    </location>
</feature>
<name>A0ABN8M3G6_9CNID</name>
<dbReference type="CDD" id="cd00637">
    <property type="entry name" value="7tm_classA_rhodopsin-like"/>
    <property type="match status" value="1"/>
</dbReference>
<feature type="transmembrane region" description="Helical" evidence="6">
    <location>
        <begin position="26"/>
        <end position="50"/>
    </location>
</feature>
<keyword evidence="5 6" id="KW-0472">Membrane</keyword>
<evidence type="ECO:0000259" key="7">
    <source>
        <dbReference type="PROSITE" id="PS50262"/>
    </source>
</evidence>
<evidence type="ECO:0000256" key="6">
    <source>
        <dbReference type="SAM" id="Phobius"/>
    </source>
</evidence>
<dbReference type="Proteomes" id="UP001159427">
    <property type="component" value="Unassembled WGS sequence"/>
</dbReference>
<reference evidence="8 9" key="1">
    <citation type="submission" date="2022-05" db="EMBL/GenBank/DDBJ databases">
        <authorList>
            <consortium name="Genoscope - CEA"/>
            <person name="William W."/>
        </authorList>
    </citation>
    <scope>NUCLEOTIDE SEQUENCE [LARGE SCALE GENOMIC DNA]</scope>
</reference>
<feature type="transmembrane region" description="Helical" evidence="6">
    <location>
        <begin position="169"/>
        <end position="197"/>
    </location>
</feature>
<feature type="transmembrane region" description="Helical" evidence="6">
    <location>
        <begin position="222"/>
        <end position="239"/>
    </location>
</feature>
<dbReference type="Gene3D" id="1.20.1070.10">
    <property type="entry name" value="Rhodopsin 7-helix transmembrane proteins"/>
    <property type="match status" value="1"/>
</dbReference>